<comment type="similarity">
    <text evidence="1">Belongs to the LysR transcriptional regulatory family.</text>
</comment>
<dbReference type="SUPFAM" id="SSF53850">
    <property type="entry name" value="Periplasmic binding protein-like II"/>
    <property type="match status" value="1"/>
</dbReference>
<dbReference type="Gene3D" id="1.10.10.10">
    <property type="entry name" value="Winged helix-like DNA-binding domain superfamily/Winged helix DNA-binding domain"/>
    <property type="match status" value="1"/>
</dbReference>
<dbReference type="Pfam" id="PF03466">
    <property type="entry name" value="LysR_substrate"/>
    <property type="match status" value="1"/>
</dbReference>
<name>A0ABU5DVS0_9PROT</name>
<evidence type="ECO:0000313" key="7">
    <source>
        <dbReference type="Proteomes" id="UP001271769"/>
    </source>
</evidence>
<accession>A0ABU5DVS0</accession>
<sequence>MDRLRAFEVFATVVAKGSFIKAADALDTSPANVTRYVNELEGHLATRLLNRSSRKLSLTESGTALYERCRAILDDVAEAEAIASHTGLNPRGRLRINAGVTFGIKHLSPLWPVFMKKYPEINLDIDLIDRVVDMVEEGYDLTIRVSQAVSPANLVAKKLATSRNLVCAAPAYLKGRGMPKTPQDLREHTCLGFSYAATGDEWHFTGPDGKAQRVRITCPFHTNNGETLRAAALAGHGIIRPAAFLVGEDIRAGRLVRLLPDYQISDTDLLALYPSRRHVSAKVRVMLDFLGAAFKGTPPWDRDLLPYR</sequence>
<dbReference type="PANTHER" id="PTHR30537:SF5">
    <property type="entry name" value="HTH-TYPE TRANSCRIPTIONAL ACTIVATOR TTDR-RELATED"/>
    <property type="match status" value="1"/>
</dbReference>
<dbReference type="SUPFAM" id="SSF46785">
    <property type="entry name" value="Winged helix' DNA-binding domain"/>
    <property type="match status" value="1"/>
</dbReference>
<dbReference type="InterPro" id="IPR058163">
    <property type="entry name" value="LysR-type_TF_proteobact-type"/>
</dbReference>
<proteinExistence type="inferred from homology"/>
<evidence type="ECO:0000256" key="3">
    <source>
        <dbReference type="ARBA" id="ARBA00023125"/>
    </source>
</evidence>
<keyword evidence="3" id="KW-0238">DNA-binding</keyword>
<dbReference type="Proteomes" id="UP001271769">
    <property type="component" value="Unassembled WGS sequence"/>
</dbReference>
<organism evidence="6 7">
    <name type="scientific">Dongia rigui</name>
    <dbReference type="NCBI Taxonomy" id="940149"/>
    <lineage>
        <taxon>Bacteria</taxon>
        <taxon>Pseudomonadati</taxon>
        <taxon>Pseudomonadota</taxon>
        <taxon>Alphaproteobacteria</taxon>
        <taxon>Rhodospirillales</taxon>
        <taxon>Dongiaceae</taxon>
        <taxon>Dongia</taxon>
    </lineage>
</organism>
<dbReference type="Gene3D" id="3.40.190.290">
    <property type="match status" value="1"/>
</dbReference>
<reference evidence="6 7" key="1">
    <citation type="journal article" date="2013" name="Antonie Van Leeuwenhoek">
        <title>Dongia rigui sp. nov., isolated from freshwater of a large wetland in Korea.</title>
        <authorList>
            <person name="Baik K.S."/>
            <person name="Hwang Y.M."/>
            <person name="Choi J.S."/>
            <person name="Kwon J."/>
            <person name="Seong C.N."/>
        </authorList>
    </citation>
    <scope>NUCLEOTIDE SEQUENCE [LARGE SCALE GENOMIC DNA]</scope>
    <source>
        <strain evidence="6 7">04SU4-P</strain>
    </source>
</reference>
<evidence type="ECO:0000313" key="6">
    <source>
        <dbReference type="EMBL" id="MDY0871374.1"/>
    </source>
</evidence>
<dbReference type="PROSITE" id="PS50931">
    <property type="entry name" value="HTH_LYSR"/>
    <property type="match status" value="1"/>
</dbReference>
<dbReference type="InterPro" id="IPR005119">
    <property type="entry name" value="LysR_subst-bd"/>
</dbReference>
<dbReference type="Pfam" id="PF00126">
    <property type="entry name" value="HTH_1"/>
    <property type="match status" value="1"/>
</dbReference>
<dbReference type="EMBL" id="JAXCLX010000001">
    <property type="protein sequence ID" value="MDY0871374.1"/>
    <property type="molecule type" value="Genomic_DNA"/>
</dbReference>
<keyword evidence="4" id="KW-0804">Transcription</keyword>
<protein>
    <submittedName>
        <fullName evidence="6">LysR family transcriptional regulator</fullName>
    </submittedName>
</protein>
<feature type="domain" description="HTH lysR-type" evidence="5">
    <location>
        <begin position="1"/>
        <end position="59"/>
    </location>
</feature>
<dbReference type="InterPro" id="IPR036390">
    <property type="entry name" value="WH_DNA-bd_sf"/>
</dbReference>
<dbReference type="InterPro" id="IPR000847">
    <property type="entry name" value="LysR_HTH_N"/>
</dbReference>
<keyword evidence="2" id="KW-0805">Transcription regulation</keyword>
<dbReference type="RefSeq" id="WP_320499804.1">
    <property type="nucleotide sequence ID" value="NZ_JAXCLX010000001.1"/>
</dbReference>
<dbReference type="CDD" id="cd08422">
    <property type="entry name" value="PBP2_CrgA_like"/>
    <property type="match status" value="1"/>
</dbReference>
<comment type="caution">
    <text evidence="6">The sequence shown here is derived from an EMBL/GenBank/DDBJ whole genome shotgun (WGS) entry which is preliminary data.</text>
</comment>
<dbReference type="PANTHER" id="PTHR30537">
    <property type="entry name" value="HTH-TYPE TRANSCRIPTIONAL REGULATOR"/>
    <property type="match status" value="1"/>
</dbReference>
<evidence type="ECO:0000256" key="2">
    <source>
        <dbReference type="ARBA" id="ARBA00023015"/>
    </source>
</evidence>
<dbReference type="InterPro" id="IPR036388">
    <property type="entry name" value="WH-like_DNA-bd_sf"/>
</dbReference>
<keyword evidence="7" id="KW-1185">Reference proteome</keyword>
<gene>
    <name evidence="6" type="ORF">SMD31_05555</name>
</gene>
<evidence type="ECO:0000256" key="1">
    <source>
        <dbReference type="ARBA" id="ARBA00009437"/>
    </source>
</evidence>
<evidence type="ECO:0000259" key="5">
    <source>
        <dbReference type="PROSITE" id="PS50931"/>
    </source>
</evidence>
<evidence type="ECO:0000256" key="4">
    <source>
        <dbReference type="ARBA" id="ARBA00023163"/>
    </source>
</evidence>